<dbReference type="Pfam" id="PF10670">
    <property type="entry name" value="DUF4198"/>
    <property type="match status" value="1"/>
</dbReference>
<proteinExistence type="predicted"/>
<evidence type="ECO:0000313" key="2">
    <source>
        <dbReference type="Proteomes" id="UP000015527"/>
    </source>
</evidence>
<evidence type="ECO:0000313" key="1">
    <source>
        <dbReference type="EMBL" id="EQB18119.1"/>
    </source>
</evidence>
<gene>
    <name evidence="1" type="ORF">L284_05250</name>
</gene>
<comment type="caution">
    <text evidence="1">The sequence shown here is derived from an EMBL/GenBank/DDBJ whole genome shotgun (WGS) entry which is preliminary data.</text>
</comment>
<dbReference type="EMBL" id="ATHL01000042">
    <property type="protein sequence ID" value="EQB18119.1"/>
    <property type="molecule type" value="Genomic_DNA"/>
</dbReference>
<keyword evidence="2" id="KW-1185">Reference proteome</keyword>
<dbReference type="PATRIC" id="fig|1096930.3.peg.1035"/>
<sequence>MPRWEDRAITPFAASLVGRLGFGGRDDFGIRSCNSKEPDMKAKYLAPLLLAVFAPAAQAHEVWIERDGAGPARIYLGEPAEALPPGGDPEFDHLKAPKLVPASTAPMARKAGYLEVAVPAGDVRAQDDSVFDPWGEEGKKEAVAYYARAGRADARAVMPFEIAPVSAGGDRFTVVRDGKPVAGAEVTVISPDKWTKALRADAQGVVTVPVRGKGRYLLTSSQKDEGAFDTSVGEVAVLHRIATTSFLVD</sequence>
<accession>T0J818</accession>
<evidence type="ECO:0008006" key="3">
    <source>
        <dbReference type="Google" id="ProtNLM"/>
    </source>
</evidence>
<name>T0J818_9SPHN</name>
<organism evidence="1 2">
    <name type="scientific">Novosphingobium lindaniclasticum LE124</name>
    <dbReference type="NCBI Taxonomy" id="1096930"/>
    <lineage>
        <taxon>Bacteria</taxon>
        <taxon>Pseudomonadati</taxon>
        <taxon>Pseudomonadota</taxon>
        <taxon>Alphaproteobacteria</taxon>
        <taxon>Sphingomonadales</taxon>
        <taxon>Sphingomonadaceae</taxon>
        <taxon>Novosphingobium</taxon>
    </lineage>
</organism>
<reference evidence="1 2" key="1">
    <citation type="journal article" date="2013" name="Genome Announc.">
        <title>Genome Sequence of Novosphingobium lindaniclasticum LE124T, Isolated from a Hexachlorocyclohexane Dumpsite.</title>
        <authorList>
            <person name="Saxena A."/>
            <person name="Nayyar N."/>
            <person name="Sangwan N."/>
            <person name="Kumari R."/>
            <person name="Khurana J.P."/>
            <person name="Lal R."/>
        </authorList>
    </citation>
    <scope>NUCLEOTIDE SEQUENCE [LARGE SCALE GENOMIC DNA]</scope>
    <source>
        <strain evidence="1 2">LE124</strain>
    </source>
</reference>
<protein>
    <recommendedName>
        <fullName evidence="3">Nickel uptake transporter family protein</fullName>
    </recommendedName>
</protein>
<dbReference type="InterPro" id="IPR019613">
    <property type="entry name" value="DUF4198"/>
</dbReference>
<dbReference type="AlphaFoldDB" id="T0J818"/>
<dbReference type="eggNOG" id="ENOG5033BD1">
    <property type="taxonomic scope" value="Bacteria"/>
</dbReference>
<dbReference type="Proteomes" id="UP000015527">
    <property type="component" value="Unassembled WGS sequence"/>
</dbReference>